<proteinExistence type="inferred from homology"/>
<evidence type="ECO:0000256" key="6">
    <source>
        <dbReference type="HAMAP-Rule" id="MF_01007"/>
    </source>
</evidence>
<dbReference type="EMBL" id="NDHY01000013">
    <property type="protein sequence ID" value="RIH99766.1"/>
    <property type="molecule type" value="Genomic_DNA"/>
</dbReference>
<dbReference type="EC" id="2.1.1.199" evidence="6"/>
<dbReference type="HAMAP" id="MF_01007">
    <property type="entry name" value="16SrRNA_methyltr_H"/>
    <property type="match status" value="1"/>
</dbReference>
<name>A0A399FUY2_UNCN2</name>
<dbReference type="Gene3D" id="3.40.50.150">
    <property type="entry name" value="Vaccinia Virus protein VP39"/>
    <property type="match status" value="1"/>
</dbReference>
<keyword evidence="2 6" id="KW-0698">rRNA processing</keyword>
<keyword evidence="6" id="KW-0963">Cytoplasm</keyword>
<reference evidence="7 8" key="1">
    <citation type="submission" date="2018-08" db="EMBL/GenBank/DDBJ databases">
        <title>Draft genome of candidate division NPL-UPA2 bacterium Unc8 that adapted to ultra-basic serpentinizing groundwater.</title>
        <authorList>
            <person name="Ishii S."/>
            <person name="Suzuki S."/>
            <person name="Nealson K.H."/>
        </authorList>
    </citation>
    <scope>NUCLEOTIDE SEQUENCE [LARGE SCALE GENOMIC DNA]</scope>
    <source>
        <strain evidence="7">Unc8</strain>
    </source>
</reference>
<dbReference type="SUPFAM" id="SSF53335">
    <property type="entry name" value="S-adenosyl-L-methionine-dependent methyltransferases"/>
    <property type="match status" value="1"/>
</dbReference>
<feature type="binding site" evidence="6">
    <location>
        <position position="98"/>
    </location>
    <ligand>
        <name>S-adenosyl-L-methionine</name>
        <dbReference type="ChEBI" id="CHEBI:59789"/>
    </ligand>
</feature>
<feature type="binding site" evidence="6">
    <location>
        <position position="77"/>
    </location>
    <ligand>
        <name>S-adenosyl-L-methionine</name>
        <dbReference type="ChEBI" id="CHEBI:59789"/>
    </ligand>
</feature>
<feature type="binding site" evidence="6">
    <location>
        <position position="105"/>
    </location>
    <ligand>
        <name>S-adenosyl-L-methionine</name>
        <dbReference type="ChEBI" id="CHEBI:59789"/>
    </ligand>
</feature>
<comment type="similarity">
    <text evidence="1 6">Belongs to the methyltransferase superfamily. RsmH family.</text>
</comment>
<dbReference type="GO" id="GO:0070475">
    <property type="term" value="P:rRNA base methylation"/>
    <property type="evidence" value="ECO:0007669"/>
    <property type="project" value="UniProtKB-UniRule"/>
</dbReference>
<dbReference type="PIRSF" id="PIRSF004486">
    <property type="entry name" value="MraW"/>
    <property type="match status" value="1"/>
</dbReference>
<evidence type="ECO:0000256" key="2">
    <source>
        <dbReference type="ARBA" id="ARBA00022552"/>
    </source>
</evidence>
<dbReference type="InterPro" id="IPR029063">
    <property type="entry name" value="SAM-dependent_MTases_sf"/>
</dbReference>
<dbReference type="Gene3D" id="1.10.150.170">
    <property type="entry name" value="Putative methyltransferase TM0872, insert domain"/>
    <property type="match status" value="1"/>
</dbReference>
<dbReference type="Proteomes" id="UP000266287">
    <property type="component" value="Unassembled WGS sequence"/>
</dbReference>
<protein>
    <recommendedName>
        <fullName evidence="6">Ribosomal RNA small subunit methyltransferase H</fullName>
        <ecNumber evidence="6">2.1.1.199</ecNumber>
    </recommendedName>
    <alternativeName>
        <fullName evidence="6">16S rRNA m(4)C1402 methyltransferase</fullName>
    </alternativeName>
    <alternativeName>
        <fullName evidence="6">rRNA (cytosine-N(4)-)-methyltransferase RsmH</fullName>
    </alternativeName>
</protein>
<feature type="binding site" evidence="6">
    <location>
        <begin position="30"/>
        <end position="32"/>
    </location>
    <ligand>
        <name>S-adenosyl-L-methionine</name>
        <dbReference type="ChEBI" id="CHEBI:59789"/>
    </ligand>
</feature>
<dbReference type="GO" id="GO:0071424">
    <property type="term" value="F:rRNA (cytosine-N4-)-methyltransferase activity"/>
    <property type="evidence" value="ECO:0007669"/>
    <property type="project" value="UniProtKB-UniRule"/>
</dbReference>
<evidence type="ECO:0000313" key="7">
    <source>
        <dbReference type="EMBL" id="RIH99766.1"/>
    </source>
</evidence>
<keyword evidence="3 6" id="KW-0489">Methyltransferase</keyword>
<keyword evidence="5 6" id="KW-0949">S-adenosyl-L-methionine</keyword>
<keyword evidence="4 6" id="KW-0808">Transferase</keyword>
<evidence type="ECO:0000256" key="3">
    <source>
        <dbReference type="ARBA" id="ARBA00022603"/>
    </source>
</evidence>
<dbReference type="GO" id="GO:0005737">
    <property type="term" value="C:cytoplasm"/>
    <property type="evidence" value="ECO:0007669"/>
    <property type="project" value="UniProtKB-SubCell"/>
</dbReference>
<dbReference type="NCBIfam" id="TIGR00006">
    <property type="entry name" value="16S rRNA (cytosine(1402)-N(4))-methyltransferase RsmH"/>
    <property type="match status" value="1"/>
</dbReference>
<dbReference type="PANTHER" id="PTHR11265">
    <property type="entry name" value="S-ADENOSYL-METHYLTRANSFERASE MRAW"/>
    <property type="match status" value="1"/>
</dbReference>
<evidence type="ECO:0000313" key="8">
    <source>
        <dbReference type="Proteomes" id="UP000266287"/>
    </source>
</evidence>
<comment type="subcellular location">
    <subcellularLocation>
        <location evidence="6">Cytoplasm</location>
    </subcellularLocation>
</comment>
<dbReference type="InterPro" id="IPR023397">
    <property type="entry name" value="SAM-dep_MeTrfase_MraW_recog"/>
</dbReference>
<dbReference type="InterPro" id="IPR002903">
    <property type="entry name" value="RsmH"/>
</dbReference>
<evidence type="ECO:0000256" key="4">
    <source>
        <dbReference type="ARBA" id="ARBA00022679"/>
    </source>
</evidence>
<comment type="caution">
    <text evidence="7">The sequence shown here is derived from an EMBL/GenBank/DDBJ whole genome shotgun (WGS) entry which is preliminary data.</text>
</comment>
<comment type="catalytic activity">
    <reaction evidence="6">
        <text>cytidine(1402) in 16S rRNA + S-adenosyl-L-methionine = N(4)-methylcytidine(1402) in 16S rRNA + S-adenosyl-L-homocysteine + H(+)</text>
        <dbReference type="Rhea" id="RHEA:42928"/>
        <dbReference type="Rhea" id="RHEA-COMP:10286"/>
        <dbReference type="Rhea" id="RHEA-COMP:10287"/>
        <dbReference type="ChEBI" id="CHEBI:15378"/>
        <dbReference type="ChEBI" id="CHEBI:57856"/>
        <dbReference type="ChEBI" id="CHEBI:59789"/>
        <dbReference type="ChEBI" id="CHEBI:74506"/>
        <dbReference type="ChEBI" id="CHEBI:82748"/>
        <dbReference type="EC" id="2.1.1.199"/>
    </reaction>
</comment>
<dbReference type="AlphaFoldDB" id="A0A399FUY2"/>
<evidence type="ECO:0000256" key="5">
    <source>
        <dbReference type="ARBA" id="ARBA00022691"/>
    </source>
</evidence>
<feature type="binding site" evidence="6">
    <location>
        <position position="50"/>
    </location>
    <ligand>
        <name>S-adenosyl-L-methionine</name>
        <dbReference type="ChEBI" id="CHEBI:59789"/>
    </ligand>
</feature>
<dbReference type="SUPFAM" id="SSF81799">
    <property type="entry name" value="Putative methyltransferase TM0872, insert domain"/>
    <property type="match status" value="1"/>
</dbReference>
<comment type="function">
    <text evidence="6">Specifically methylates the N4 position of cytidine in position 1402 (C1402) of 16S rRNA.</text>
</comment>
<accession>A0A399FUY2</accession>
<dbReference type="PANTHER" id="PTHR11265:SF0">
    <property type="entry name" value="12S RRNA N4-METHYLCYTIDINE METHYLTRANSFERASE"/>
    <property type="match status" value="1"/>
</dbReference>
<dbReference type="FunFam" id="1.10.150.170:FF:000003">
    <property type="entry name" value="Ribosomal RNA small subunit methyltransferase H"/>
    <property type="match status" value="1"/>
</dbReference>
<dbReference type="Pfam" id="PF01795">
    <property type="entry name" value="Methyltransf_5"/>
    <property type="match status" value="1"/>
</dbReference>
<evidence type="ECO:0000256" key="1">
    <source>
        <dbReference type="ARBA" id="ARBA00010396"/>
    </source>
</evidence>
<gene>
    <name evidence="6 7" type="primary">rsmH</name>
    <name evidence="7" type="ORF">B9J77_04735</name>
</gene>
<sequence length="306" mass="33998">MHVPVLVNEIVKLLNLKKDGIYVDGTVGDGGHAEAILRQLGSGGRLIGIDRDASAIRCAGQRLKKYKDILTLVHGNFRKVESILPKLGIEKVDGFLLDLGVSSSQLSNPKRGFSFRLEGPLDMRMQEGSSVTASHLVNNFSSRELASILRKFGEERLAGLIVKAIVKYRKKRKIETTTQLARIISGVIPLRKRRTHPATKTFQALRIAVNNELELLQGGLESGLKFLKSGGRFVVISYHSLEDRIVKHTFLGWARSCHCPSSFPVCCCGSEEKIVKILSSLIRPSREEVVRNPRSRGAKLRIVERL</sequence>
<organism evidence="7 8">
    <name type="scientific">candidate division NPL-UPA2 bacterium Unc8</name>
    <dbReference type="NCBI Taxonomy" id="1980939"/>
    <lineage>
        <taxon>Bacteria</taxon>
    </lineage>
</organism>